<organism evidence="2 3">
    <name type="scientific">Senna tora</name>
    <dbReference type="NCBI Taxonomy" id="362788"/>
    <lineage>
        <taxon>Eukaryota</taxon>
        <taxon>Viridiplantae</taxon>
        <taxon>Streptophyta</taxon>
        <taxon>Embryophyta</taxon>
        <taxon>Tracheophyta</taxon>
        <taxon>Spermatophyta</taxon>
        <taxon>Magnoliopsida</taxon>
        <taxon>eudicotyledons</taxon>
        <taxon>Gunneridae</taxon>
        <taxon>Pentapetalae</taxon>
        <taxon>rosids</taxon>
        <taxon>fabids</taxon>
        <taxon>Fabales</taxon>
        <taxon>Fabaceae</taxon>
        <taxon>Caesalpinioideae</taxon>
        <taxon>Cassia clade</taxon>
        <taxon>Senna</taxon>
    </lineage>
</organism>
<feature type="compositionally biased region" description="Polar residues" evidence="1">
    <location>
        <begin position="57"/>
        <end position="69"/>
    </location>
</feature>
<feature type="compositionally biased region" description="Polar residues" evidence="1">
    <location>
        <begin position="321"/>
        <end position="360"/>
    </location>
</feature>
<proteinExistence type="predicted"/>
<feature type="compositionally biased region" description="Polar residues" evidence="1">
    <location>
        <begin position="82"/>
        <end position="93"/>
    </location>
</feature>
<feature type="compositionally biased region" description="Basic and acidic residues" evidence="1">
    <location>
        <begin position="311"/>
        <end position="320"/>
    </location>
</feature>
<evidence type="ECO:0000313" key="2">
    <source>
        <dbReference type="EMBL" id="KAF7806967.1"/>
    </source>
</evidence>
<dbReference type="Proteomes" id="UP000634136">
    <property type="component" value="Unassembled WGS sequence"/>
</dbReference>
<accession>A0A834SN86</accession>
<keyword evidence="3" id="KW-1185">Reference proteome</keyword>
<feature type="region of interest" description="Disordered" evidence="1">
    <location>
        <begin position="177"/>
        <end position="248"/>
    </location>
</feature>
<comment type="caution">
    <text evidence="2">The sequence shown here is derived from an EMBL/GenBank/DDBJ whole genome shotgun (WGS) entry which is preliminary data.</text>
</comment>
<evidence type="ECO:0000256" key="1">
    <source>
        <dbReference type="SAM" id="MobiDB-lite"/>
    </source>
</evidence>
<reference evidence="2" key="1">
    <citation type="submission" date="2020-09" db="EMBL/GenBank/DDBJ databases">
        <title>Genome-Enabled Discovery of Anthraquinone Biosynthesis in Senna tora.</title>
        <authorList>
            <person name="Kang S.-H."/>
            <person name="Pandey R.P."/>
            <person name="Lee C.-M."/>
            <person name="Sim J.-S."/>
            <person name="Jeong J.-T."/>
            <person name="Choi B.-S."/>
            <person name="Jung M."/>
            <person name="Ginzburg D."/>
            <person name="Zhao K."/>
            <person name="Won S.Y."/>
            <person name="Oh T.-J."/>
            <person name="Yu Y."/>
            <person name="Kim N.-H."/>
            <person name="Lee O.R."/>
            <person name="Lee T.-H."/>
            <person name="Bashyal P."/>
            <person name="Kim T.-S."/>
            <person name="Lee W.-H."/>
            <person name="Kawkins C."/>
            <person name="Kim C.-K."/>
            <person name="Kim J.S."/>
            <person name="Ahn B.O."/>
            <person name="Rhee S.Y."/>
            <person name="Sohng J.K."/>
        </authorList>
    </citation>
    <scope>NUCLEOTIDE SEQUENCE</scope>
    <source>
        <tissue evidence="2">Leaf</tissue>
    </source>
</reference>
<feature type="region of interest" description="Disordered" evidence="1">
    <location>
        <begin position="274"/>
        <end position="361"/>
    </location>
</feature>
<dbReference type="EMBL" id="JAAIUW010000012">
    <property type="protein sequence ID" value="KAF7806967.1"/>
    <property type="molecule type" value="Genomic_DNA"/>
</dbReference>
<protein>
    <submittedName>
        <fullName evidence="2">Uncharacterized protein</fullName>
    </submittedName>
</protein>
<dbReference type="AlphaFoldDB" id="A0A834SN86"/>
<evidence type="ECO:0000313" key="3">
    <source>
        <dbReference type="Proteomes" id="UP000634136"/>
    </source>
</evidence>
<feature type="compositionally biased region" description="Polar residues" evidence="1">
    <location>
        <begin position="35"/>
        <end position="45"/>
    </location>
</feature>
<feature type="compositionally biased region" description="Polar residues" evidence="1">
    <location>
        <begin position="215"/>
        <end position="228"/>
    </location>
</feature>
<sequence length="426" mass="46589">MIVSGQEAPWTTVSQKNQPETRKDSRASRPVKPSHPNQISKSSLNWKAKESKMIQLTKVNSSANAPQKAQNDKTKKIVVLSSPDSVGHETNPSYDFLGHREIPNDNLAPKSFLPIVSEPSLVPIAKINVSETHIEVVHEMGEKRLYNGEDASPQSTRNLSFPENSLENICKDVEPIRPGACEEAPSNRPVPREAQTIDLPSREPIRPGACEEAPSNRSVPREAQTTDLPSREVRESPKISPPHPAKGLLLQIPSSTAIRPVPLERESGITDSVSLANLGKSDGGNVLSSPMVPKLDKAGDGQPAIFNQQPGDRHADDISQKQRMGNGVSSSGNPDATECSGTTSNQGDHQFQPTTNNGQLSCRLVPTHSRREPSKGGIAVRNDLSSSNRRMHHHLARARHRDLEVKLFTYLSLVYDTRTASELFIC</sequence>
<gene>
    <name evidence="2" type="ORF">G2W53_039128</name>
</gene>
<feature type="region of interest" description="Disordered" evidence="1">
    <location>
        <begin position="1"/>
        <end position="95"/>
    </location>
</feature>
<feature type="compositionally biased region" description="Polar residues" evidence="1">
    <location>
        <begin position="9"/>
        <end position="18"/>
    </location>
</feature>
<name>A0A834SN86_9FABA</name>